<organism evidence="1 2">
    <name type="scientific">Xenotaenia resolanae</name>
    <dbReference type="NCBI Taxonomy" id="208358"/>
    <lineage>
        <taxon>Eukaryota</taxon>
        <taxon>Metazoa</taxon>
        <taxon>Chordata</taxon>
        <taxon>Craniata</taxon>
        <taxon>Vertebrata</taxon>
        <taxon>Euteleostomi</taxon>
        <taxon>Actinopterygii</taxon>
        <taxon>Neopterygii</taxon>
        <taxon>Teleostei</taxon>
        <taxon>Neoteleostei</taxon>
        <taxon>Acanthomorphata</taxon>
        <taxon>Ovalentaria</taxon>
        <taxon>Atherinomorphae</taxon>
        <taxon>Cyprinodontiformes</taxon>
        <taxon>Goodeidae</taxon>
        <taxon>Xenotaenia</taxon>
    </lineage>
</organism>
<comment type="caution">
    <text evidence="1">The sequence shown here is derived from an EMBL/GenBank/DDBJ whole genome shotgun (WGS) entry which is preliminary data.</text>
</comment>
<evidence type="ECO:0000313" key="2">
    <source>
        <dbReference type="Proteomes" id="UP001444071"/>
    </source>
</evidence>
<dbReference type="Proteomes" id="UP001444071">
    <property type="component" value="Unassembled WGS sequence"/>
</dbReference>
<sequence>MVRLKEKKNSTKRRIIHILQGIFCRQFSAFQSPPSGDSLESLNRHFPPYSFHNKPVRERTKLTVCLALLEAKHSTSKLGSIRALLTVKVKVHQLFCVFCISTGSGEAAYAQLLAEFDCFRSRD</sequence>
<accession>A0ABV0WPX1</accession>
<dbReference type="EMBL" id="JAHRIM010062513">
    <property type="protein sequence ID" value="MEQ2271675.1"/>
    <property type="molecule type" value="Genomic_DNA"/>
</dbReference>
<gene>
    <name evidence="1" type="ORF">XENORESO_007591</name>
</gene>
<evidence type="ECO:0000313" key="1">
    <source>
        <dbReference type="EMBL" id="MEQ2271675.1"/>
    </source>
</evidence>
<name>A0ABV0WPX1_9TELE</name>
<protein>
    <submittedName>
        <fullName evidence="1">Uncharacterized protein</fullName>
    </submittedName>
</protein>
<reference evidence="1 2" key="1">
    <citation type="submission" date="2021-06" db="EMBL/GenBank/DDBJ databases">
        <authorList>
            <person name="Palmer J.M."/>
        </authorList>
    </citation>
    <scope>NUCLEOTIDE SEQUENCE [LARGE SCALE GENOMIC DNA]</scope>
    <source>
        <strain evidence="1 2">XR_2019</strain>
        <tissue evidence="1">Muscle</tissue>
    </source>
</reference>
<keyword evidence="2" id="KW-1185">Reference proteome</keyword>
<proteinExistence type="predicted"/>